<dbReference type="EMBL" id="QXFU01013595">
    <property type="protein sequence ID" value="KAE8950689.1"/>
    <property type="molecule type" value="Genomic_DNA"/>
</dbReference>
<feature type="chain" id="PRO_5025340201" description="Secreted protein" evidence="2">
    <location>
        <begin position="33"/>
        <end position="115"/>
    </location>
</feature>
<evidence type="ECO:0000313" key="3">
    <source>
        <dbReference type="EMBL" id="KAE8950689.1"/>
    </source>
</evidence>
<dbReference type="Proteomes" id="UP000435112">
    <property type="component" value="Unassembled WGS sequence"/>
</dbReference>
<protein>
    <recommendedName>
        <fullName evidence="5">Secreted protein</fullName>
    </recommendedName>
</protein>
<keyword evidence="2" id="KW-0732">Signal</keyword>
<proteinExistence type="predicted"/>
<dbReference type="OrthoDB" id="133205at2759"/>
<sequence>MEGCGAFEAWISCKAWLVCRALLLFISGSVCSCKRRWFCGEISRCQRDAPGSVPGRRILFAASPFGLTHGPSTRSGTLASLRRHQAGLRGHAVGCKSPARPTDRLWKPAVGRRDP</sequence>
<organism evidence="3 4">
    <name type="scientific">Phytophthora rubi</name>
    <dbReference type="NCBI Taxonomy" id="129364"/>
    <lineage>
        <taxon>Eukaryota</taxon>
        <taxon>Sar</taxon>
        <taxon>Stramenopiles</taxon>
        <taxon>Oomycota</taxon>
        <taxon>Peronosporomycetes</taxon>
        <taxon>Peronosporales</taxon>
        <taxon>Peronosporaceae</taxon>
        <taxon>Phytophthora</taxon>
    </lineage>
</organism>
<feature type="region of interest" description="Disordered" evidence="1">
    <location>
        <begin position="91"/>
        <end position="115"/>
    </location>
</feature>
<comment type="caution">
    <text evidence="3">The sequence shown here is derived from an EMBL/GenBank/DDBJ whole genome shotgun (WGS) entry which is preliminary data.</text>
</comment>
<evidence type="ECO:0008006" key="5">
    <source>
        <dbReference type="Google" id="ProtNLM"/>
    </source>
</evidence>
<name>A0A6A3FYU5_9STRA</name>
<evidence type="ECO:0000313" key="4">
    <source>
        <dbReference type="Proteomes" id="UP000435112"/>
    </source>
</evidence>
<accession>A0A6A3FYU5</accession>
<reference evidence="3 4" key="1">
    <citation type="submission" date="2018-09" db="EMBL/GenBank/DDBJ databases">
        <title>Genomic investigation of the strawberry pathogen Phytophthora fragariae indicates pathogenicity is determined by transcriptional variation in three key races.</title>
        <authorList>
            <person name="Adams T.M."/>
            <person name="Armitage A.D."/>
            <person name="Sobczyk M.K."/>
            <person name="Bates H.J."/>
            <person name="Dunwell J.M."/>
            <person name="Nellist C.F."/>
            <person name="Harrison R.J."/>
        </authorList>
    </citation>
    <scope>NUCLEOTIDE SEQUENCE [LARGE SCALE GENOMIC DNA]</scope>
    <source>
        <strain evidence="3 4">SCRP324</strain>
    </source>
</reference>
<evidence type="ECO:0000256" key="1">
    <source>
        <dbReference type="SAM" id="MobiDB-lite"/>
    </source>
</evidence>
<gene>
    <name evidence="3" type="ORF">PR002_g33196</name>
</gene>
<feature type="signal peptide" evidence="2">
    <location>
        <begin position="1"/>
        <end position="32"/>
    </location>
</feature>
<evidence type="ECO:0000256" key="2">
    <source>
        <dbReference type="SAM" id="SignalP"/>
    </source>
</evidence>
<dbReference type="AlphaFoldDB" id="A0A6A3FYU5"/>
<feature type="compositionally biased region" description="Basic and acidic residues" evidence="1">
    <location>
        <begin position="101"/>
        <end position="115"/>
    </location>
</feature>